<gene>
    <name evidence="9" type="primary">thiE</name>
    <name evidence="13" type="ORF">JQX08_11960</name>
</gene>
<evidence type="ECO:0000256" key="5">
    <source>
        <dbReference type="ARBA" id="ARBA00022977"/>
    </source>
</evidence>
<evidence type="ECO:0000259" key="12">
    <source>
        <dbReference type="Pfam" id="PF02581"/>
    </source>
</evidence>
<feature type="binding site" evidence="9">
    <location>
        <position position="69"/>
    </location>
    <ligand>
        <name>4-amino-2-methyl-5-(diphosphooxymethyl)pyrimidine</name>
        <dbReference type="ChEBI" id="CHEBI:57841"/>
    </ligand>
</feature>
<feature type="binding site" evidence="9">
    <location>
        <position position="164"/>
    </location>
    <ligand>
        <name>2-[(2R,5Z)-2-carboxy-4-methylthiazol-5(2H)-ylidene]ethyl phosphate</name>
        <dbReference type="ChEBI" id="CHEBI:62899"/>
    </ligand>
</feature>
<dbReference type="SUPFAM" id="SSF51391">
    <property type="entry name" value="Thiamin phosphate synthase"/>
    <property type="match status" value="1"/>
</dbReference>
<keyword evidence="14" id="KW-1185">Reference proteome</keyword>
<evidence type="ECO:0000256" key="11">
    <source>
        <dbReference type="RuleBase" id="RU004253"/>
    </source>
</evidence>
<dbReference type="InterPro" id="IPR034291">
    <property type="entry name" value="TMP_synthase"/>
</dbReference>
<comment type="cofactor">
    <cofactor evidence="9">
        <name>Mg(2+)</name>
        <dbReference type="ChEBI" id="CHEBI:18420"/>
    </cofactor>
    <text evidence="9">Binds 1 Mg(2+) ion per subunit.</text>
</comment>
<evidence type="ECO:0000256" key="8">
    <source>
        <dbReference type="ARBA" id="ARBA00047883"/>
    </source>
</evidence>
<evidence type="ECO:0000313" key="14">
    <source>
        <dbReference type="Proteomes" id="UP000717995"/>
    </source>
</evidence>
<dbReference type="InterPro" id="IPR036206">
    <property type="entry name" value="ThiamineP_synth_sf"/>
</dbReference>
<dbReference type="NCBIfam" id="TIGR00693">
    <property type="entry name" value="thiE"/>
    <property type="match status" value="1"/>
</dbReference>
<evidence type="ECO:0000256" key="3">
    <source>
        <dbReference type="ARBA" id="ARBA00022723"/>
    </source>
</evidence>
<comment type="function">
    <text evidence="9">Condenses 4-methyl-5-(beta-hydroxyethyl)thiazole monophosphate (THZ-P) and 2-methyl-4-amino-5-hydroxymethyl pyrimidine pyrophosphate (HMP-PP) to form thiamine monophosphate (TMP).</text>
</comment>
<dbReference type="Pfam" id="PF02581">
    <property type="entry name" value="TMP-TENI"/>
    <property type="match status" value="1"/>
</dbReference>
<comment type="catalytic activity">
    <reaction evidence="7 9 10">
        <text>2-(2-carboxy-4-methylthiazol-5-yl)ethyl phosphate + 4-amino-2-methyl-5-(diphosphooxymethyl)pyrimidine + 2 H(+) = thiamine phosphate + CO2 + diphosphate</text>
        <dbReference type="Rhea" id="RHEA:47848"/>
        <dbReference type="ChEBI" id="CHEBI:15378"/>
        <dbReference type="ChEBI" id="CHEBI:16526"/>
        <dbReference type="ChEBI" id="CHEBI:33019"/>
        <dbReference type="ChEBI" id="CHEBI:37575"/>
        <dbReference type="ChEBI" id="CHEBI:57841"/>
        <dbReference type="ChEBI" id="CHEBI:62890"/>
        <dbReference type="EC" id="2.5.1.3"/>
    </reaction>
</comment>
<dbReference type="Proteomes" id="UP000717995">
    <property type="component" value="Unassembled WGS sequence"/>
</dbReference>
<feature type="binding site" evidence="9">
    <location>
        <position position="137"/>
    </location>
    <ligand>
        <name>4-amino-2-methyl-5-(diphosphooxymethyl)pyrimidine</name>
        <dbReference type="ChEBI" id="CHEBI:57841"/>
    </ligand>
</feature>
<dbReference type="EC" id="2.5.1.3" evidence="9"/>
<evidence type="ECO:0000256" key="4">
    <source>
        <dbReference type="ARBA" id="ARBA00022842"/>
    </source>
</evidence>
<dbReference type="InterPro" id="IPR013785">
    <property type="entry name" value="Aldolase_TIM"/>
</dbReference>
<feature type="domain" description="Thiamine phosphate synthase/TenI" evidence="12">
    <location>
        <begin position="7"/>
        <end position="187"/>
    </location>
</feature>
<feature type="binding site" evidence="9">
    <location>
        <begin position="37"/>
        <end position="41"/>
    </location>
    <ligand>
        <name>4-amino-2-methyl-5-(diphosphooxymethyl)pyrimidine</name>
        <dbReference type="ChEBI" id="CHEBI:57841"/>
    </ligand>
</feature>
<comment type="similarity">
    <text evidence="9 10">Belongs to the thiamine-phosphate synthase family.</text>
</comment>
<keyword evidence="3 9" id="KW-0479">Metal-binding</keyword>
<comment type="catalytic activity">
    <reaction evidence="6 9 10">
        <text>4-methyl-5-(2-phosphooxyethyl)-thiazole + 4-amino-2-methyl-5-(diphosphooxymethyl)pyrimidine + H(+) = thiamine phosphate + diphosphate</text>
        <dbReference type="Rhea" id="RHEA:22328"/>
        <dbReference type="ChEBI" id="CHEBI:15378"/>
        <dbReference type="ChEBI" id="CHEBI:33019"/>
        <dbReference type="ChEBI" id="CHEBI:37575"/>
        <dbReference type="ChEBI" id="CHEBI:57841"/>
        <dbReference type="ChEBI" id="CHEBI:58296"/>
        <dbReference type="EC" id="2.5.1.3"/>
    </reaction>
</comment>
<comment type="caution">
    <text evidence="9">Lacks conserved residue(s) required for the propagation of feature annotation.</text>
</comment>
<dbReference type="EMBL" id="JAFEUP010000003">
    <property type="protein sequence ID" value="MBM7061420.1"/>
    <property type="molecule type" value="Genomic_DNA"/>
</dbReference>
<feature type="binding site" evidence="9">
    <location>
        <begin position="134"/>
        <end position="136"/>
    </location>
    <ligand>
        <name>2-[(2R,5Z)-2-carboxy-4-methylthiazol-5(2H)-ylidene]ethyl phosphate</name>
        <dbReference type="ChEBI" id="CHEBI:62899"/>
    </ligand>
</feature>
<proteinExistence type="inferred from homology"/>
<feature type="binding site" evidence="9">
    <location>
        <position position="107"/>
    </location>
    <ligand>
        <name>4-amino-2-methyl-5-(diphosphooxymethyl)pyrimidine</name>
        <dbReference type="ChEBI" id="CHEBI:57841"/>
    </ligand>
</feature>
<keyword evidence="4 9" id="KW-0460">Magnesium</keyword>
<comment type="catalytic activity">
    <reaction evidence="8 9 10">
        <text>2-[(2R,5Z)-2-carboxy-4-methylthiazol-5(2H)-ylidene]ethyl phosphate + 4-amino-2-methyl-5-(diphosphooxymethyl)pyrimidine + 2 H(+) = thiamine phosphate + CO2 + diphosphate</text>
        <dbReference type="Rhea" id="RHEA:47844"/>
        <dbReference type="ChEBI" id="CHEBI:15378"/>
        <dbReference type="ChEBI" id="CHEBI:16526"/>
        <dbReference type="ChEBI" id="CHEBI:33019"/>
        <dbReference type="ChEBI" id="CHEBI:37575"/>
        <dbReference type="ChEBI" id="CHEBI:57841"/>
        <dbReference type="ChEBI" id="CHEBI:62899"/>
        <dbReference type="EC" id="2.5.1.3"/>
    </reaction>
</comment>
<reference evidence="13 14" key="1">
    <citation type="submission" date="2021-02" db="EMBL/GenBank/DDBJ databases">
        <authorList>
            <person name="Lee D.-H."/>
        </authorList>
    </citation>
    <scope>NUCLEOTIDE SEQUENCE [LARGE SCALE GENOMIC DNA]</scope>
    <source>
        <strain evidence="13 14">UL073</strain>
    </source>
</reference>
<dbReference type="CDD" id="cd00564">
    <property type="entry name" value="TMP_TenI"/>
    <property type="match status" value="1"/>
</dbReference>
<comment type="caution">
    <text evidence="13">The sequence shown here is derived from an EMBL/GenBank/DDBJ whole genome shotgun (WGS) entry which is preliminary data.</text>
</comment>
<comment type="pathway">
    <text evidence="1 9 11">Cofactor biosynthesis; thiamine diphosphate biosynthesis; thiamine phosphate from 4-amino-2-methyl-5-diphosphomethylpyrimidine and 4-methyl-5-(2-phosphoethyl)-thiazole: step 1/1.</text>
</comment>
<evidence type="ECO:0000256" key="7">
    <source>
        <dbReference type="ARBA" id="ARBA00047851"/>
    </source>
</evidence>
<evidence type="ECO:0000256" key="2">
    <source>
        <dbReference type="ARBA" id="ARBA00022679"/>
    </source>
</evidence>
<sequence>MSTLRGLYAITDSQLLDGGKLLPYVEAALRGGARLLQYRDKSNDAARRFDEASALAELCARHGAELLINDDLELAARLGVGVHLGQDDGSLRAARQRLGNSALVGGTCHAQLELAERAVAEGASYIAFGRFFNSTTKPGAPAATPALLDEARQRFALPIVAIGGVTLDNAPGLIARGASLIAVIHALFGAASAAEVEQRARAFSALFSDS</sequence>
<evidence type="ECO:0000256" key="6">
    <source>
        <dbReference type="ARBA" id="ARBA00047334"/>
    </source>
</evidence>
<feature type="binding site" evidence="9">
    <location>
        <position position="70"/>
    </location>
    <ligand>
        <name>Mg(2+)</name>
        <dbReference type="ChEBI" id="CHEBI:18420"/>
    </ligand>
</feature>
<dbReference type="RefSeq" id="WP_205348601.1">
    <property type="nucleotide sequence ID" value="NZ_JAFEUP010000003.1"/>
</dbReference>
<name>A0ABS2IEF0_9GAMM</name>
<dbReference type="InterPro" id="IPR022998">
    <property type="entry name" value="ThiamineP_synth_TenI"/>
</dbReference>
<keyword evidence="5 9" id="KW-0784">Thiamine biosynthesis</keyword>
<dbReference type="PANTHER" id="PTHR20857:SF15">
    <property type="entry name" value="THIAMINE-PHOSPHATE SYNTHASE"/>
    <property type="match status" value="1"/>
</dbReference>
<dbReference type="PANTHER" id="PTHR20857">
    <property type="entry name" value="THIAMINE-PHOSPHATE PYROPHOSPHORYLASE"/>
    <property type="match status" value="1"/>
</dbReference>
<evidence type="ECO:0000313" key="13">
    <source>
        <dbReference type="EMBL" id="MBM7061420.1"/>
    </source>
</evidence>
<protein>
    <recommendedName>
        <fullName evidence="9">Thiamine-phosphate synthase</fullName>
        <shortName evidence="9">TP synthase</shortName>
        <shortName evidence="9">TPS</shortName>
        <ecNumber evidence="9">2.5.1.3</ecNumber>
    </recommendedName>
    <alternativeName>
        <fullName evidence="9">Thiamine-phosphate pyrophosphorylase</fullName>
        <shortName evidence="9">TMP pyrophosphorylase</shortName>
        <shortName evidence="9">TMP-PPase</shortName>
    </alternativeName>
</protein>
<accession>A0ABS2IEF0</accession>
<organism evidence="13 14">
    <name type="scientific">Zestomonas insulae</name>
    <dbReference type="NCBI Taxonomy" id="2809017"/>
    <lineage>
        <taxon>Bacteria</taxon>
        <taxon>Pseudomonadati</taxon>
        <taxon>Pseudomonadota</taxon>
        <taxon>Gammaproteobacteria</taxon>
        <taxon>Pseudomonadales</taxon>
        <taxon>Pseudomonadaceae</taxon>
        <taxon>Zestomonas</taxon>
    </lineage>
</organism>
<dbReference type="HAMAP" id="MF_00097">
    <property type="entry name" value="TMP_synthase"/>
    <property type="match status" value="1"/>
</dbReference>
<dbReference type="Gene3D" id="3.20.20.70">
    <property type="entry name" value="Aldolase class I"/>
    <property type="match status" value="1"/>
</dbReference>
<evidence type="ECO:0000256" key="10">
    <source>
        <dbReference type="RuleBase" id="RU003826"/>
    </source>
</evidence>
<evidence type="ECO:0000256" key="1">
    <source>
        <dbReference type="ARBA" id="ARBA00005165"/>
    </source>
</evidence>
<feature type="binding site" evidence="9">
    <location>
        <position position="88"/>
    </location>
    <ligand>
        <name>Mg(2+)</name>
        <dbReference type="ChEBI" id="CHEBI:18420"/>
    </ligand>
</feature>
<evidence type="ECO:0000256" key="9">
    <source>
        <dbReference type="HAMAP-Rule" id="MF_00097"/>
    </source>
</evidence>
<keyword evidence="2 9" id="KW-0808">Transferase</keyword>
<dbReference type="GO" id="GO:0004789">
    <property type="term" value="F:thiamine-phosphate diphosphorylase activity"/>
    <property type="evidence" value="ECO:0007669"/>
    <property type="project" value="UniProtKB-EC"/>
</dbReference>